<keyword evidence="1" id="KW-0805">Transcription regulation</keyword>
<dbReference type="InterPro" id="IPR018060">
    <property type="entry name" value="HTH_AraC"/>
</dbReference>
<dbReference type="PANTHER" id="PTHR43280">
    <property type="entry name" value="ARAC-FAMILY TRANSCRIPTIONAL REGULATOR"/>
    <property type="match status" value="1"/>
</dbReference>
<keyword evidence="6" id="KW-1185">Reference proteome</keyword>
<dbReference type="SMART" id="SM00342">
    <property type="entry name" value="HTH_ARAC"/>
    <property type="match status" value="1"/>
</dbReference>
<dbReference type="Pfam" id="PF12833">
    <property type="entry name" value="HTH_18"/>
    <property type="match status" value="1"/>
</dbReference>
<gene>
    <name evidence="5" type="ORF">H8R26_05175</name>
</gene>
<dbReference type="Gene3D" id="1.10.10.60">
    <property type="entry name" value="Homeodomain-like"/>
    <property type="match status" value="1"/>
</dbReference>
<dbReference type="Proteomes" id="UP000621670">
    <property type="component" value="Unassembled WGS sequence"/>
</dbReference>
<dbReference type="PROSITE" id="PS01124">
    <property type="entry name" value="HTH_ARAC_FAMILY_2"/>
    <property type="match status" value="1"/>
</dbReference>
<evidence type="ECO:0000313" key="5">
    <source>
        <dbReference type="EMBL" id="MBC5862807.1"/>
    </source>
</evidence>
<feature type="domain" description="HTH araC/xylS-type" evidence="4">
    <location>
        <begin position="197"/>
        <end position="295"/>
    </location>
</feature>
<evidence type="ECO:0000259" key="4">
    <source>
        <dbReference type="PROSITE" id="PS01124"/>
    </source>
</evidence>
<protein>
    <submittedName>
        <fullName evidence="5">Helix-turn-helix transcriptional regulator</fullName>
    </submittedName>
</protein>
<accession>A0ABR7JEC6</accession>
<dbReference type="EMBL" id="JACRUM010000002">
    <property type="protein sequence ID" value="MBC5862807.1"/>
    <property type="molecule type" value="Genomic_DNA"/>
</dbReference>
<keyword evidence="3" id="KW-0804">Transcription</keyword>
<evidence type="ECO:0000256" key="1">
    <source>
        <dbReference type="ARBA" id="ARBA00023015"/>
    </source>
</evidence>
<dbReference type="SUPFAM" id="SSF46689">
    <property type="entry name" value="Homeodomain-like"/>
    <property type="match status" value="1"/>
</dbReference>
<evidence type="ECO:0000313" key="6">
    <source>
        <dbReference type="Proteomes" id="UP000621670"/>
    </source>
</evidence>
<dbReference type="InterPro" id="IPR009057">
    <property type="entry name" value="Homeodomain-like_sf"/>
</dbReference>
<keyword evidence="2" id="KW-0238">DNA-binding</keyword>
<sequence>MMENLILLLDFEDIIKESKNNLRVSDLAVVNIDSSNYYGQLNTPTKANFLCLFVVESGVLVYTVFGEQYELRENDILFSHIAETFTINSISDDYKAKKILFSFEFVTQSGFHHKSTDLLKGFFKNPSSSIKDQPKLFEKLKIHISEIEDLNDSRNNNYYFKEMIWHHFSLLLYEVDNYFKLSEKQNSTTSRDEEITLNFFELIRTHLREQHEVQFYADKLCLTPKHLGKIIKKSMFKTPKEVLNHLLVIEAKLFLRNPGNNISAAARHLNFSEQAAFSKFFKKETNHSPSEYQKTDFF</sequence>
<name>A0ABR7JEC6_9FLAO</name>
<comment type="caution">
    <text evidence="5">The sequence shown here is derived from an EMBL/GenBank/DDBJ whole genome shotgun (WGS) entry which is preliminary data.</text>
</comment>
<organism evidence="5 6">
    <name type="scientific">Flavobacterium turcicum</name>
    <dbReference type="NCBI Taxonomy" id="2764718"/>
    <lineage>
        <taxon>Bacteria</taxon>
        <taxon>Pseudomonadati</taxon>
        <taxon>Bacteroidota</taxon>
        <taxon>Flavobacteriia</taxon>
        <taxon>Flavobacteriales</taxon>
        <taxon>Flavobacteriaceae</taxon>
        <taxon>Flavobacterium</taxon>
    </lineage>
</organism>
<proteinExistence type="predicted"/>
<dbReference type="PANTHER" id="PTHR43280:SF32">
    <property type="entry name" value="TRANSCRIPTIONAL REGULATORY PROTEIN"/>
    <property type="match status" value="1"/>
</dbReference>
<evidence type="ECO:0000256" key="2">
    <source>
        <dbReference type="ARBA" id="ARBA00023125"/>
    </source>
</evidence>
<reference evidence="5 6" key="1">
    <citation type="submission" date="2020-08" db="EMBL/GenBank/DDBJ databases">
        <title>Description of novel Flavobacterium F-400 isolate.</title>
        <authorList>
            <person name="Saticioglu I."/>
            <person name="Duman M."/>
            <person name="Altun S."/>
        </authorList>
    </citation>
    <scope>NUCLEOTIDE SEQUENCE [LARGE SCALE GENOMIC DNA]</scope>
    <source>
        <strain evidence="5 6">F-400</strain>
    </source>
</reference>
<evidence type="ECO:0000256" key="3">
    <source>
        <dbReference type="ARBA" id="ARBA00023163"/>
    </source>
</evidence>